<sequence length="275" mass="27771">MDGRGTGRDLARQGLTVVAAIAQVVAGPLGFFLGAEVGEISDQNRTLATPAGYAFAIWGPIFLLIGAYAVYQALPGQRENRLLRRIGWPIVGACLGNALWEIIFPQRLFVPAQLTIVAIFACLAVAFGGLAREARERSLTGAERWLVALPLGLLFGWLSAATLVGLGATLRAIGLLPGGASETFAAAALLLLCGGIATLVLLRWRAIPAAGLLAYVAAVVWALIAVVAQGGAASTPIAVVAVAMIAAVIVALLGALFGGGAARGGGGATVGGVAA</sequence>
<feature type="transmembrane region" description="Helical" evidence="1">
    <location>
        <begin position="86"/>
        <end position="104"/>
    </location>
</feature>
<evidence type="ECO:0000313" key="2">
    <source>
        <dbReference type="EMBL" id="CAA9556642.1"/>
    </source>
</evidence>
<feature type="transmembrane region" description="Helical" evidence="1">
    <location>
        <begin position="53"/>
        <end position="74"/>
    </location>
</feature>
<keyword evidence="1" id="KW-1133">Transmembrane helix</keyword>
<evidence type="ECO:0008006" key="3">
    <source>
        <dbReference type="Google" id="ProtNLM"/>
    </source>
</evidence>
<feature type="transmembrane region" description="Helical" evidence="1">
    <location>
        <begin position="14"/>
        <end position="33"/>
    </location>
</feature>
<keyword evidence="1" id="KW-0472">Membrane</keyword>
<dbReference type="PANTHER" id="PTHR33802:SF1">
    <property type="entry name" value="XK-RELATED PROTEIN"/>
    <property type="match status" value="1"/>
</dbReference>
<keyword evidence="1" id="KW-0812">Transmembrane</keyword>
<organism evidence="2">
    <name type="scientific">uncultured Thermomicrobiales bacterium</name>
    <dbReference type="NCBI Taxonomy" id="1645740"/>
    <lineage>
        <taxon>Bacteria</taxon>
        <taxon>Pseudomonadati</taxon>
        <taxon>Thermomicrobiota</taxon>
        <taxon>Thermomicrobia</taxon>
        <taxon>Thermomicrobiales</taxon>
        <taxon>environmental samples</taxon>
    </lineage>
</organism>
<accession>A0A6J4UU85</accession>
<evidence type="ECO:0000256" key="1">
    <source>
        <dbReference type="SAM" id="Phobius"/>
    </source>
</evidence>
<dbReference type="EMBL" id="CADCWN010000053">
    <property type="protein sequence ID" value="CAA9556642.1"/>
    <property type="molecule type" value="Genomic_DNA"/>
</dbReference>
<gene>
    <name evidence="2" type="ORF">AVDCRST_MAG18-728</name>
</gene>
<dbReference type="PANTHER" id="PTHR33802">
    <property type="entry name" value="SI:CH211-161H7.5-RELATED"/>
    <property type="match status" value="1"/>
</dbReference>
<dbReference type="AlphaFoldDB" id="A0A6J4UU85"/>
<protein>
    <recommendedName>
        <fullName evidence="3">Tryptophan-rich sensory protein</fullName>
    </recommendedName>
</protein>
<name>A0A6J4UU85_9BACT</name>
<feature type="transmembrane region" description="Helical" evidence="1">
    <location>
        <begin position="110"/>
        <end position="131"/>
    </location>
</feature>
<feature type="transmembrane region" description="Helical" evidence="1">
    <location>
        <begin position="184"/>
        <end position="202"/>
    </location>
</feature>
<feature type="transmembrane region" description="Helical" evidence="1">
    <location>
        <begin position="209"/>
        <end position="231"/>
    </location>
</feature>
<feature type="transmembrane region" description="Helical" evidence="1">
    <location>
        <begin position="237"/>
        <end position="257"/>
    </location>
</feature>
<reference evidence="2" key="1">
    <citation type="submission" date="2020-02" db="EMBL/GenBank/DDBJ databases">
        <authorList>
            <person name="Meier V. D."/>
        </authorList>
    </citation>
    <scope>NUCLEOTIDE SEQUENCE</scope>
    <source>
        <strain evidence="2">AVDCRST_MAG18</strain>
    </source>
</reference>
<proteinExistence type="predicted"/>
<feature type="transmembrane region" description="Helical" evidence="1">
    <location>
        <begin position="143"/>
        <end position="164"/>
    </location>
</feature>